<dbReference type="InterPro" id="IPR003439">
    <property type="entry name" value="ABC_transporter-like_ATP-bd"/>
</dbReference>
<evidence type="ECO:0000256" key="7">
    <source>
        <dbReference type="ARBA" id="ARBA00022989"/>
    </source>
</evidence>
<dbReference type="GO" id="GO:0005886">
    <property type="term" value="C:plasma membrane"/>
    <property type="evidence" value="ECO:0007669"/>
    <property type="project" value="UniProtKB-SubCell"/>
</dbReference>
<sequence length="612" mass="68285">MTKIVIKLRSILPQLPYLPKAIKLVWQAAGYWMIIWVILLVFQGILPAIEIYLVKTAINSFVAVVKTDIRSTNLTAALIYIAILVGLLLFGGAIANFNIWVQSQIAELTQDYASSAIHRQAISLDLAFFESPDYYNHLHRACVEGKNQPVILLENLGELGVSTLTLLSVAVVLLPLGIWLPLGLLLSSFPPFFVMYKSNQIQNKWRLQNTMTQRYIEYYENLLIESEFAAEVRLFALGDRFHDEYQKLRQKLRTEKMRLMRSRSLAQFLASFLSLVILGIALSWMVSQMARGKLSLGDLALLLQSLWLAQGLLHRLLRTCGKTYQNLLLLQDLFEFISLQPLLTSKDGECKPHENVNLGLSKGICFEGVSFAYPGSQHLALDDFTLTIPVGQIVAIVGENGAGKSTLSKLICRFYDPKAGKITLDGVDIRDIPTTELRQFFSVMFQFPARYHDTVTNNMIMGALNTNPTPAQIDTVAQATGADITIRQLPAGYDTLLGKRFGGTELSGGQWQRLALARAWLRSAPIVILDEPTSAMDTWAENNWLGSLRQLAQGRTVVIITHRLTTAQHADTIHVMAQGKVVESGTHQQLLAKGGNYAQSWQLQLEAEKALS</sequence>
<comment type="subcellular location">
    <subcellularLocation>
        <location evidence="1">Cell membrane</location>
        <topology evidence="1">Multi-pass membrane protein</topology>
    </subcellularLocation>
</comment>
<dbReference type="Gene3D" id="1.20.1560.10">
    <property type="entry name" value="ABC transporter type 1, transmembrane domain"/>
    <property type="match status" value="1"/>
</dbReference>
<keyword evidence="3" id="KW-1003">Cell membrane</keyword>
<comment type="caution">
    <text evidence="12">The sequence shown here is derived from an EMBL/GenBank/DDBJ whole genome shotgun (WGS) entry which is preliminary data.</text>
</comment>
<protein>
    <submittedName>
        <fullName evidence="12">ABC transporter ATP-binding protein</fullName>
    </submittedName>
</protein>
<name>A0A8J7JVE5_9CYAN</name>
<keyword evidence="6 12" id="KW-0067">ATP-binding</keyword>
<dbReference type="InterPro" id="IPR036640">
    <property type="entry name" value="ABC1_TM_sf"/>
</dbReference>
<evidence type="ECO:0000256" key="5">
    <source>
        <dbReference type="ARBA" id="ARBA00022741"/>
    </source>
</evidence>
<dbReference type="SUPFAM" id="SSF52540">
    <property type="entry name" value="P-loop containing nucleoside triphosphate hydrolases"/>
    <property type="match status" value="1"/>
</dbReference>
<evidence type="ECO:0000256" key="2">
    <source>
        <dbReference type="ARBA" id="ARBA00022448"/>
    </source>
</evidence>
<dbReference type="InterPro" id="IPR039421">
    <property type="entry name" value="Type_1_exporter"/>
</dbReference>
<evidence type="ECO:0000259" key="11">
    <source>
        <dbReference type="PROSITE" id="PS50929"/>
    </source>
</evidence>
<feature type="domain" description="ABC transporter" evidence="10">
    <location>
        <begin position="364"/>
        <end position="603"/>
    </location>
</feature>
<evidence type="ECO:0000259" key="10">
    <source>
        <dbReference type="PROSITE" id="PS50893"/>
    </source>
</evidence>
<reference evidence="12" key="1">
    <citation type="submission" date="2020-10" db="EMBL/GenBank/DDBJ databases">
        <authorList>
            <person name="Castelo-Branco R."/>
            <person name="Eusebio N."/>
            <person name="Adriana R."/>
            <person name="Vieira A."/>
            <person name="Brugerolle De Fraissinette N."/>
            <person name="Rezende De Castro R."/>
            <person name="Schneider M.P."/>
            <person name="Vasconcelos V."/>
            <person name="Leao P.N."/>
        </authorList>
    </citation>
    <scope>NUCLEOTIDE SEQUENCE</scope>
    <source>
        <strain evidence="12">LEGE 06105</strain>
    </source>
</reference>
<keyword evidence="4 9" id="KW-0812">Transmembrane</keyword>
<proteinExistence type="predicted"/>
<dbReference type="GO" id="GO:0005524">
    <property type="term" value="F:ATP binding"/>
    <property type="evidence" value="ECO:0007669"/>
    <property type="project" value="UniProtKB-KW"/>
</dbReference>
<dbReference type="PANTHER" id="PTHR43394:SF1">
    <property type="entry name" value="ATP-BINDING CASSETTE SUB-FAMILY B MEMBER 10, MITOCHONDRIAL"/>
    <property type="match status" value="1"/>
</dbReference>
<dbReference type="InterPro" id="IPR003593">
    <property type="entry name" value="AAA+_ATPase"/>
</dbReference>
<feature type="domain" description="ABC transmembrane type-1" evidence="11">
    <location>
        <begin position="34"/>
        <end position="325"/>
    </location>
</feature>
<dbReference type="PROSITE" id="PS50893">
    <property type="entry name" value="ABC_TRANSPORTER_2"/>
    <property type="match status" value="1"/>
</dbReference>
<dbReference type="RefSeq" id="WP_193922392.1">
    <property type="nucleotide sequence ID" value="NZ_JADEWL010000062.1"/>
</dbReference>
<gene>
    <name evidence="12" type="ORF">IQ247_17855</name>
</gene>
<keyword evidence="13" id="KW-1185">Reference proteome</keyword>
<keyword evidence="8 9" id="KW-0472">Membrane</keyword>
<evidence type="ECO:0000256" key="8">
    <source>
        <dbReference type="ARBA" id="ARBA00023136"/>
    </source>
</evidence>
<evidence type="ECO:0000313" key="13">
    <source>
        <dbReference type="Proteomes" id="UP000620559"/>
    </source>
</evidence>
<evidence type="ECO:0000256" key="3">
    <source>
        <dbReference type="ARBA" id="ARBA00022475"/>
    </source>
</evidence>
<evidence type="ECO:0000256" key="9">
    <source>
        <dbReference type="SAM" id="Phobius"/>
    </source>
</evidence>
<dbReference type="InterPro" id="IPR017871">
    <property type="entry name" value="ABC_transporter-like_CS"/>
</dbReference>
<feature type="transmembrane region" description="Helical" evidence="9">
    <location>
        <begin position="77"/>
        <end position="101"/>
    </location>
</feature>
<dbReference type="InterPro" id="IPR011527">
    <property type="entry name" value="ABC1_TM_dom"/>
</dbReference>
<keyword evidence="2" id="KW-0813">Transport</keyword>
<organism evidence="12 13">
    <name type="scientific">Plectonema cf. radiosum LEGE 06105</name>
    <dbReference type="NCBI Taxonomy" id="945769"/>
    <lineage>
        <taxon>Bacteria</taxon>
        <taxon>Bacillati</taxon>
        <taxon>Cyanobacteriota</taxon>
        <taxon>Cyanophyceae</taxon>
        <taxon>Oscillatoriophycideae</taxon>
        <taxon>Oscillatoriales</taxon>
        <taxon>Microcoleaceae</taxon>
        <taxon>Plectonema</taxon>
    </lineage>
</organism>
<evidence type="ECO:0000313" key="12">
    <source>
        <dbReference type="EMBL" id="MBE9214510.1"/>
    </source>
</evidence>
<keyword evidence="5" id="KW-0547">Nucleotide-binding</keyword>
<dbReference type="GO" id="GO:0016887">
    <property type="term" value="F:ATP hydrolysis activity"/>
    <property type="evidence" value="ECO:0007669"/>
    <property type="project" value="InterPro"/>
</dbReference>
<evidence type="ECO:0000256" key="6">
    <source>
        <dbReference type="ARBA" id="ARBA00022840"/>
    </source>
</evidence>
<evidence type="ECO:0000256" key="1">
    <source>
        <dbReference type="ARBA" id="ARBA00004651"/>
    </source>
</evidence>
<dbReference type="Pfam" id="PF00005">
    <property type="entry name" value="ABC_tran"/>
    <property type="match status" value="1"/>
</dbReference>
<dbReference type="EMBL" id="JADEWL010000062">
    <property type="protein sequence ID" value="MBE9214510.1"/>
    <property type="molecule type" value="Genomic_DNA"/>
</dbReference>
<dbReference type="GO" id="GO:0015421">
    <property type="term" value="F:ABC-type oligopeptide transporter activity"/>
    <property type="evidence" value="ECO:0007669"/>
    <property type="project" value="TreeGrafter"/>
</dbReference>
<feature type="transmembrane region" description="Helical" evidence="9">
    <location>
        <begin position="166"/>
        <end position="196"/>
    </location>
</feature>
<dbReference type="SMART" id="SM00382">
    <property type="entry name" value="AAA"/>
    <property type="match status" value="1"/>
</dbReference>
<dbReference type="PROSITE" id="PS50929">
    <property type="entry name" value="ABC_TM1F"/>
    <property type="match status" value="1"/>
</dbReference>
<dbReference type="Proteomes" id="UP000620559">
    <property type="component" value="Unassembled WGS sequence"/>
</dbReference>
<dbReference type="AlphaFoldDB" id="A0A8J7JVE5"/>
<accession>A0A8J7JVE5</accession>
<dbReference type="FunFam" id="3.40.50.300:FF:000221">
    <property type="entry name" value="Multidrug ABC transporter ATP-binding protein"/>
    <property type="match status" value="1"/>
</dbReference>
<evidence type="ECO:0000256" key="4">
    <source>
        <dbReference type="ARBA" id="ARBA00022692"/>
    </source>
</evidence>
<feature type="transmembrane region" description="Helical" evidence="9">
    <location>
        <begin position="265"/>
        <end position="287"/>
    </location>
</feature>
<dbReference type="Gene3D" id="3.40.50.300">
    <property type="entry name" value="P-loop containing nucleotide triphosphate hydrolases"/>
    <property type="match status" value="1"/>
</dbReference>
<dbReference type="SUPFAM" id="SSF90123">
    <property type="entry name" value="ABC transporter transmembrane region"/>
    <property type="match status" value="1"/>
</dbReference>
<keyword evidence="7 9" id="KW-1133">Transmembrane helix</keyword>
<dbReference type="InterPro" id="IPR027417">
    <property type="entry name" value="P-loop_NTPase"/>
</dbReference>
<dbReference type="PANTHER" id="PTHR43394">
    <property type="entry name" value="ATP-DEPENDENT PERMEASE MDL1, MITOCHONDRIAL"/>
    <property type="match status" value="1"/>
</dbReference>
<dbReference type="PROSITE" id="PS00211">
    <property type="entry name" value="ABC_TRANSPORTER_1"/>
    <property type="match status" value="1"/>
</dbReference>